<dbReference type="AlphaFoldDB" id="A0A2T6FWX8"/>
<name>A0A2T6FWX8_9BACL</name>
<organism evidence="1 2">
    <name type="scientific">Paenibacillus elgii</name>
    <dbReference type="NCBI Taxonomy" id="189691"/>
    <lineage>
        <taxon>Bacteria</taxon>
        <taxon>Bacillati</taxon>
        <taxon>Bacillota</taxon>
        <taxon>Bacilli</taxon>
        <taxon>Bacillales</taxon>
        <taxon>Paenibacillaceae</taxon>
        <taxon>Paenibacillus</taxon>
    </lineage>
</organism>
<protein>
    <submittedName>
        <fullName evidence="1">Uncharacterized protein</fullName>
    </submittedName>
</protein>
<accession>A0A2T6FWX8</accession>
<reference evidence="1 2" key="1">
    <citation type="submission" date="2018-03" db="EMBL/GenBank/DDBJ databases">
        <title>Genome sequence of Paenibacillus elgii strain AC13 an antimicrobial compound producing bacteria.</title>
        <authorList>
            <person name="Kurokawa A.S."/>
            <person name="Araujo J.F."/>
            <person name="Costa R.A."/>
            <person name="Ortega D.B."/>
            <person name="Pires A.S."/>
            <person name="Pappas G.J.Jr."/>
            <person name="Franco O.L."/>
            <person name="Barreto C."/>
            <person name="Magalhaes B.S."/>
            <person name="Kruger R.H."/>
        </authorList>
    </citation>
    <scope>NUCLEOTIDE SEQUENCE [LARGE SCALE GENOMIC DNA]</scope>
    <source>
        <strain evidence="1 2">AC13</strain>
    </source>
</reference>
<sequence>MSATSFVKIKKSYKKVTFLVAQKIRHIQPGAGYEKDIFLSEKNKVTFLPIKNKTYAALFLKKWQEILHYPLQLQSLSVSTILTYLLLLNQVCRLATFKTALRSATEPFRFL</sequence>
<evidence type="ECO:0000313" key="2">
    <source>
        <dbReference type="Proteomes" id="UP000244184"/>
    </source>
</evidence>
<evidence type="ECO:0000313" key="1">
    <source>
        <dbReference type="EMBL" id="PUA36402.1"/>
    </source>
</evidence>
<dbReference type="Proteomes" id="UP000244184">
    <property type="component" value="Unassembled WGS sequence"/>
</dbReference>
<dbReference type="EMBL" id="PYHP01000069">
    <property type="protein sequence ID" value="PUA36402.1"/>
    <property type="molecule type" value="Genomic_DNA"/>
</dbReference>
<gene>
    <name evidence="1" type="ORF">C8Z91_23615</name>
</gene>
<comment type="caution">
    <text evidence="1">The sequence shown here is derived from an EMBL/GenBank/DDBJ whole genome shotgun (WGS) entry which is preliminary data.</text>
</comment>
<dbReference type="RefSeq" id="WP_108533461.1">
    <property type="nucleotide sequence ID" value="NZ_PYHP01000069.1"/>
</dbReference>
<proteinExistence type="predicted"/>